<dbReference type="SMART" id="SM00382">
    <property type="entry name" value="AAA"/>
    <property type="match status" value="1"/>
</dbReference>
<dbReference type="InterPro" id="IPR003439">
    <property type="entry name" value="ABC_transporter-like_ATP-bd"/>
</dbReference>
<gene>
    <name evidence="6" type="primary">btuD_7</name>
    <name evidence="6" type="ORF">WFA24289_01864</name>
</gene>
<evidence type="ECO:0000313" key="7">
    <source>
        <dbReference type="Proteomes" id="UP000789707"/>
    </source>
</evidence>
<feature type="domain" description="ABC transporter" evidence="5">
    <location>
        <begin position="6"/>
        <end position="242"/>
    </location>
</feature>
<keyword evidence="4 6" id="KW-0067">ATP-binding</keyword>
<evidence type="ECO:0000259" key="5">
    <source>
        <dbReference type="PROSITE" id="PS50893"/>
    </source>
</evidence>
<dbReference type="InterPro" id="IPR017871">
    <property type="entry name" value="ABC_transporter-like_CS"/>
</dbReference>
<dbReference type="EMBL" id="CAKKNS010000011">
    <property type="protein sequence ID" value="CAH0417522.1"/>
    <property type="molecule type" value="Genomic_DNA"/>
</dbReference>
<evidence type="ECO:0000256" key="3">
    <source>
        <dbReference type="ARBA" id="ARBA00022741"/>
    </source>
</evidence>
<comment type="similarity">
    <text evidence="1">Belongs to the ABC transporter superfamily.</text>
</comment>
<protein>
    <submittedName>
        <fullName evidence="6">Vitamin B12 import ATP-binding protein BtuD</fullName>
    </submittedName>
</protein>
<dbReference type="GO" id="GO:0005524">
    <property type="term" value="F:ATP binding"/>
    <property type="evidence" value="ECO:0007669"/>
    <property type="project" value="UniProtKB-KW"/>
</dbReference>
<dbReference type="Pfam" id="PF00005">
    <property type="entry name" value="ABC_tran"/>
    <property type="match status" value="1"/>
</dbReference>
<evidence type="ECO:0000256" key="1">
    <source>
        <dbReference type="ARBA" id="ARBA00005417"/>
    </source>
</evidence>
<evidence type="ECO:0000256" key="2">
    <source>
        <dbReference type="ARBA" id="ARBA00022448"/>
    </source>
</evidence>
<dbReference type="InterPro" id="IPR050763">
    <property type="entry name" value="ABC_transporter_ATP-binding"/>
</dbReference>
<dbReference type="PROSITE" id="PS00211">
    <property type="entry name" value="ABC_TRANSPORTER_1"/>
    <property type="match status" value="1"/>
</dbReference>
<dbReference type="RefSeq" id="WP_230097545.1">
    <property type="nucleotide sequence ID" value="NZ_CAKKNS010000011.1"/>
</dbReference>
<reference evidence="6 7" key="1">
    <citation type="submission" date="2021-11" db="EMBL/GenBank/DDBJ databases">
        <authorList>
            <person name="Depoorter E."/>
        </authorList>
    </citation>
    <scope>NUCLEOTIDE SEQUENCE [LARGE SCALE GENOMIC DNA]</scope>
    <source>
        <strain evidence="6 7">LMG 24289</strain>
    </source>
</reference>
<keyword evidence="7" id="KW-1185">Reference proteome</keyword>
<keyword evidence="2" id="KW-0813">Transport</keyword>
<sequence>MNEYMINLDKVSRTYKEKNGTDFVALNQISLNVKKGTIHGLIGPNGAGKSTTMKILSTLLLPSSGTVTMKGIELQSNLNAVRQDINFIYGGERDLYWRLTARENLEYFSALYSLKGVEQKEKIKELLELVQLTDVANKKVETYSKGMKQRLQIARGLLNNPRILLLDEPTIGLDRQSAEEFKNIIRHLAANGTTILFTSHYLEEVEDLSDEITIISRGEIVASGTAQELRSNIGKELYVHAVVENVVNRKQAITLFSRYFGDELSVEKYVERTGNVIEMKVSLSNKKLDDVKLSSFVQNSKIREWKIGSPSLDEIYRYYTTV</sequence>
<dbReference type="PROSITE" id="PS50893">
    <property type="entry name" value="ABC_TRANSPORTER_2"/>
    <property type="match status" value="1"/>
</dbReference>
<evidence type="ECO:0000313" key="6">
    <source>
        <dbReference type="EMBL" id="CAH0417522.1"/>
    </source>
</evidence>
<evidence type="ECO:0000256" key="4">
    <source>
        <dbReference type="ARBA" id="ARBA00022840"/>
    </source>
</evidence>
<dbReference type="InterPro" id="IPR027417">
    <property type="entry name" value="P-loop_NTPase"/>
</dbReference>
<comment type="caution">
    <text evidence="6">The sequence shown here is derived from an EMBL/GenBank/DDBJ whole genome shotgun (WGS) entry which is preliminary data.</text>
</comment>
<dbReference type="InterPro" id="IPR003593">
    <property type="entry name" value="AAA+_ATPase"/>
</dbReference>
<organism evidence="6 7">
    <name type="scientific">Periweissella fabaria</name>
    <dbReference type="NCBI Taxonomy" id="546157"/>
    <lineage>
        <taxon>Bacteria</taxon>
        <taxon>Bacillati</taxon>
        <taxon>Bacillota</taxon>
        <taxon>Bacilli</taxon>
        <taxon>Lactobacillales</taxon>
        <taxon>Lactobacillaceae</taxon>
        <taxon>Periweissella</taxon>
    </lineage>
</organism>
<dbReference type="Gene3D" id="3.40.50.300">
    <property type="entry name" value="P-loop containing nucleotide triphosphate hydrolases"/>
    <property type="match status" value="1"/>
</dbReference>
<dbReference type="PANTHER" id="PTHR42711">
    <property type="entry name" value="ABC TRANSPORTER ATP-BINDING PROTEIN"/>
    <property type="match status" value="1"/>
</dbReference>
<accession>A0ABM8Z8A2</accession>
<dbReference type="SUPFAM" id="SSF52540">
    <property type="entry name" value="P-loop containing nucleoside triphosphate hydrolases"/>
    <property type="match status" value="1"/>
</dbReference>
<name>A0ABM8Z8A2_9LACO</name>
<keyword evidence="3" id="KW-0547">Nucleotide-binding</keyword>
<dbReference type="PANTHER" id="PTHR42711:SF5">
    <property type="entry name" value="ABC TRANSPORTER ATP-BINDING PROTEIN NATA"/>
    <property type="match status" value="1"/>
</dbReference>
<dbReference type="Proteomes" id="UP000789707">
    <property type="component" value="Unassembled WGS sequence"/>
</dbReference>
<proteinExistence type="inferred from homology"/>